<organism evidence="1 2">
    <name type="scientific">Raoultibacter timonensis</name>
    <dbReference type="NCBI Taxonomy" id="1907662"/>
    <lineage>
        <taxon>Bacteria</taxon>
        <taxon>Bacillati</taxon>
        <taxon>Actinomycetota</taxon>
        <taxon>Coriobacteriia</taxon>
        <taxon>Eggerthellales</taxon>
        <taxon>Eggerthellaceae</taxon>
        <taxon>Raoultibacter</taxon>
    </lineage>
</organism>
<dbReference type="CDD" id="cd01745">
    <property type="entry name" value="GATase1_2"/>
    <property type="match status" value="1"/>
</dbReference>
<dbReference type="InterPro" id="IPR029062">
    <property type="entry name" value="Class_I_gatase-like"/>
</dbReference>
<evidence type="ECO:0000313" key="1">
    <source>
        <dbReference type="EMBL" id="BDE97612.1"/>
    </source>
</evidence>
<sequence length="240" mass="26294">MIIGITTTRTTTDDIDIERVTIEYLQSVERAGGTPILLPPQPDCSSIDEILVRIDGLMLTGGGDIDPRLYTDDKVLEQVSRVSRKRDEFEIALARAAYEQDMPTFGICRGMQIMNVAFGGSLNQDLAACGITDENHLQEQPFDRTGQVTLLEPGTRLAALFGNATCIETNSMHHQSIRTVAPGFSTSALSADGVIEGIEDPSKRFCIGVQWHPEYLADNNVLFEAFCAEAQARSSKPARE</sequence>
<dbReference type="EMBL" id="AP025564">
    <property type="protein sequence ID" value="BDE97612.1"/>
    <property type="molecule type" value="Genomic_DNA"/>
</dbReference>
<dbReference type="Gene3D" id="3.40.50.880">
    <property type="match status" value="1"/>
</dbReference>
<name>A0ABN6MHX1_9ACTN</name>
<dbReference type="InterPro" id="IPR044668">
    <property type="entry name" value="PuuD-like"/>
</dbReference>
<protein>
    <submittedName>
        <fullName evidence="1">Peptidase C26</fullName>
    </submittedName>
</protein>
<dbReference type="PANTHER" id="PTHR43235">
    <property type="entry name" value="GLUTAMINE AMIDOTRANSFERASE PB2B2.05-RELATED"/>
    <property type="match status" value="1"/>
</dbReference>
<gene>
    <name evidence="1" type="ORF">CE91St30_29450</name>
</gene>
<dbReference type="SUPFAM" id="SSF52317">
    <property type="entry name" value="Class I glutamine amidotransferase-like"/>
    <property type="match status" value="1"/>
</dbReference>
<proteinExistence type="predicted"/>
<dbReference type="PANTHER" id="PTHR43235:SF1">
    <property type="entry name" value="GLUTAMINE AMIDOTRANSFERASE PB2B2.05-RELATED"/>
    <property type="match status" value="1"/>
</dbReference>
<reference evidence="1 2" key="1">
    <citation type="submission" date="2022-01" db="EMBL/GenBank/DDBJ databases">
        <title>Novel bile acid biosynthetic pathways are enriched in the microbiome of centenarians.</title>
        <authorList>
            <person name="Sato Y."/>
            <person name="Atarashi K."/>
            <person name="Plichta R.D."/>
            <person name="Arai Y."/>
            <person name="Sasajima S."/>
            <person name="Kearney M.S."/>
            <person name="Suda W."/>
            <person name="Takeshita K."/>
            <person name="Sasaki T."/>
            <person name="Okamoto S."/>
            <person name="Skelly N.A."/>
            <person name="Okamura Y."/>
            <person name="Vlamakis H."/>
            <person name="Li Y."/>
            <person name="Tanoue T."/>
            <person name="Takei H."/>
            <person name="Nittono H."/>
            <person name="Narushima S."/>
            <person name="Irie J."/>
            <person name="Itoh H."/>
            <person name="Moriya K."/>
            <person name="Sugiura Y."/>
            <person name="Suematsu M."/>
            <person name="Moritoki N."/>
            <person name="Shibata S."/>
            <person name="Littman R.D."/>
            <person name="Fischbach A.M."/>
            <person name="Uwamino Y."/>
            <person name="Inoue T."/>
            <person name="Honda A."/>
            <person name="Hattori M."/>
            <person name="Murai T."/>
            <person name="Xavier J.R."/>
            <person name="Hirose N."/>
            <person name="Honda K."/>
        </authorList>
    </citation>
    <scope>NUCLEOTIDE SEQUENCE [LARGE SCALE GENOMIC DNA]</scope>
    <source>
        <strain evidence="1 2">CE91-St30</strain>
    </source>
</reference>
<dbReference type="Proteomes" id="UP001320544">
    <property type="component" value="Chromosome"/>
</dbReference>
<evidence type="ECO:0000313" key="2">
    <source>
        <dbReference type="Proteomes" id="UP001320544"/>
    </source>
</evidence>
<dbReference type="PROSITE" id="PS51273">
    <property type="entry name" value="GATASE_TYPE_1"/>
    <property type="match status" value="1"/>
</dbReference>
<accession>A0ABN6MHX1</accession>
<keyword evidence="2" id="KW-1185">Reference proteome</keyword>
<dbReference type="RefSeq" id="WP_244386986.1">
    <property type="nucleotide sequence ID" value="NZ_AP025564.1"/>
</dbReference>
<dbReference type="InterPro" id="IPR011697">
    <property type="entry name" value="Peptidase_C26"/>
</dbReference>
<dbReference type="Pfam" id="PF07722">
    <property type="entry name" value="Peptidase_C26"/>
    <property type="match status" value="1"/>
</dbReference>